<feature type="domain" description="Citrate transporter-like" evidence="12">
    <location>
        <begin position="24"/>
        <end position="389"/>
    </location>
</feature>
<evidence type="ECO:0000256" key="5">
    <source>
        <dbReference type="ARBA" id="ARBA00022989"/>
    </source>
</evidence>
<feature type="transmembrane region" description="Helical" evidence="11">
    <location>
        <begin position="89"/>
        <end position="106"/>
    </location>
</feature>
<dbReference type="GO" id="GO:0015297">
    <property type="term" value="F:antiporter activity"/>
    <property type="evidence" value="ECO:0007669"/>
    <property type="project" value="UniProtKB-KW"/>
</dbReference>
<evidence type="ECO:0000256" key="9">
    <source>
        <dbReference type="ARBA" id="ARBA00023201"/>
    </source>
</evidence>
<dbReference type="Pfam" id="PF03600">
    <property type="entry name" value="CitMHS"/>
    <property type="match status" value="1"/>
</dbReference>
<evidence type="ECO:0000256" key="7">
    <source>
        <dbReference type="ARBA" id="ARBA00023065"/>
    </source>
</evidence>
<feature type="transmembrane region" description="Helical" evidence="11">
    <location>
        <begin position="369"/>
        <end position="393"/>
    </location>
</feature>
<evidence type="ECO:0000256" key="8">
    <source>
        <dbReference type="ARBA" id="ARBA00023136"/>
    </source>
</evidence>
<reference evidence="13 14" key="1">
    <citation type="submission" date="2019-03" db="EMBL/GenBank/DDBJ databases">
        <title>Genomic Encyclopedia of Type Strains, Phase III (KMG-III): the genomes of soil and plant-associated and newly described type strains.</title>
        <authorList>
            <person name="Whitman W."/>
        </authorList>
    </citation>
    <scope>NUCLEOTIDE SEQUENCE [LARGE SCALE GENOMIC DNA]</scope>
    <source>
        <strain evidence="13 14">CECT 8283</strain>
    </source>
</reference>
<keyword evidence="14" id="KW-1185">Reference proteome</keyword>
<dbReference type="NCBIfam" id="NF038006">
    <property type="entry name" value="NhaD_1"/>
    <property type="match status" value="1"/>
</dbReference>
<feature type="transmembrane region" description="Helical" evidence="11">
    <location>
        <begin position="324"/>
        <end position="349"/>
    </location>
</feature>
<evidence type="ECO:0000256" key="4">
    <source>
        <dbReference type="ARBA" id="ARBA00022692"/>
    </source>
</evidence>
<dbReference type="Proteomes" id="UP000295390">
    <property type="component" value="Unassembled WGS sequence"/>
</dbReference>
<sequence length="464" mass="50897">MELAIIVVFVLGYLAITLEHNLKLDKLIPALGIMATCWALVALGVDGFTNWFDSGKHALVEGFSTLVHEDKMHLMEETLLHHLGKTAEILVFLLGAMTIVEIIDYFDGFSTIKGYVKTKSKKKILWLFSILAFILSAIIDNLTATIVLISILQKIVKKREDRIWFAGLIIIAANAGGAWSPIGDVTTTMLWIGKKVTSGMLFLYLFIPSVLCMVVPSFIASFLPAFKGEIEVDENEENEKPHKYSAIMLYLGLGAIVFVPIFKTVTHLPPYVGMMLSLAVVATFAEIYSRTKFSLTDFDTTESDAHAHHSPVHHSLSRIEMPSILFFLGILMAVAALESLGILFNFAGSLQETMPMLGTELHHEGVSDLVVLLLGVGSAVIDNVPLVAASLGMFSEPIDNELWHFIAFSAGTGGSMLIIGSAAGVVAMGMEKIDFFWYLKKISWLALIGFIVGSLAFMITRTLF</sequence>
<evidence type="ECO:0000256" key="2">
    <source>
        <dbReference type="ARBA" id="ARBA00022448"/>
    </source>
</evidence>
<feature type="transmembrane region" description="Helical" evidence="11">
    <location>
        <begin position="202"/>
        <end position="223"/>
    </location>
</feature>
<keyword evidence="2" id="KW-0813">Transport</keyword>
<organism evidence="13 14">
    <name type="scientific">Tenacibaculum caenipelagi</name>
    <dbReference type="NCBI Taxonomy" id="1325435"/>
    <lineage>
        <taxon>Bacteria</taxon>
        <taxon>Pseudomonadati</taxon>
        <taxon>Bacteroidota</taxon>
        <taxon>Flavobacteriia</taxon>
        <taxon>Flavobacteriales</taxon>
        <taxon>Flavobacteriaceae</taxon>
        <taxon>Tenacibaculum</taxon>
    </lineage>
</organism>
<protein>
    <submittedName>
        <fullName evidence="13">Sodium/proton antiporter (NhaD family)</fullName>
    </submittedName>
</protein>
<keyword evidence="6" id="KW-0915">Sodium</keyword>
<keyword evidence="5 11" id="KW-1133">Transmembrane helix</keyword>
<dbReference type="GO" id="GO:0006814">
    <property type="term" value="P:sodium ion transport"/>
    <property type="evidence" value="ECO:0007669"/>
    <property type="project" value="UniProtKB-KW"/>
</dbReference>
<dbReference type="GO" id="GO:0016020">
    <property type="term" value="C:membrane"/>
    <property type="evidence" value="ECO:0007669"/>
    <property type="project" value="UniProtKB-SubCell"/>
</dbReference>
<evidence type="ECO:0000256" key="11">
    <source>
        <dbReference type="SAM" id="Phobius"/>
    </source>
</evidence>
<dbReference type="RefSeq" id="WP_133537500.1">
    <property type="nucleotide sequence ID" value="NZ_SNYH01000005.1"/>
</dbReference>
<feature type="transmembrane region" description="Helical" evidence="11">
    <location>
        <begin position="27"/>
        <end position="48"/>
    </location>
</feature>
<evidence type="ECO:0000256" key="3">
    <source>
        <dbReference type="ARBA" id="ARBA00022449"/>
    </source>
</evidence>
<dbReference type="PANTHER" id="PTHR43269">
    <property type="entry name" value="SODIUM/PROTON ANTIPORTER 1-RELATED"/>
    <property type="match status" value="1"/>
</dbReference>
<evidence type="ECO:0000313" key="13">
    <source>
        <dbReference type="EMBL" id="TDQ24113.1"/>
    </source>
</evidence>
<feature type="transmembrane region" description="Helical" evidence="11">
    <location>
        <begin position="268"/>
        <end position="288"/>
    </location>
</feature>
<dbReference type="InterPro" id="IPR004680">
    <property type="entry name" value="Cit_transptr-like_dom"/>
</dbReference>
<feature type="transmembrane region" description="Helical" evidence="11">
    <location>
        <begin position="405"/>
        <end position="430"/>
    </location>
</feature>
<keyword evidence="9" id="KW-0739">Sodium transport</keyword>
<dbReference type="EMBL" id="SNYH01000005">
    <property type="protein sequence ID" value="TDQ24113.1"/>
    <property type="molecule type" value="Genomic_DNA"/>
</dbReference>
<gene>
    <name evidence="13" type="ORF">DFQ07_2662</name>
</gene>
<evidence type="ECO:0000256" key="6">
    <source>
        <dbReference type="ARBA" id="ARBA00023053"/>
    </source>
</evidence>
<evidence type="ECO:0000256" key="1">
    <source>
        <dbReference type="ARBA" id="ARBA00004141"/>
    </source>
</evidence>
<feature type="transmembrane region" description="Helical" evidence="11">
    <location>
        <begin position="442"/>
        <end position="460"/>
    </location>
</feature>
<evidence type="ECO:0000259" key="12">
    <source>
        <dbReference type="Pfam" id="PF03600"/>
    </source>
</evidence>
<dbReference type="AlphaFoldDB" id="A0A4R6TFH8"/>
<feature type="transmembrane region" description="Helical" evidence="11">
    <location>
        <begin position="163"/>
        <end position="182"/>
    </location>
</feature>
<comment type="caution">
    <text evidence="13">The sequence shown here is derived from an EMBL/GenBank/DDBJ whole genome shotgun (WGS) entry which is preliminary data.</text>
</comment>
<name>A0A4R6TFH8_9FLAO</name>
<dbReference type="InterPro" id="IPR045016">
    <property type="entry name" value="NhaD-like"/>
</dbReference>
<comment type="similarity">
    <text evidence="10">Belongs to the NhaD Na(+)/H(+) (TC 2.A.62) antiporter family.</text>
</comment>
<evidence type="ECO:0000313" key="14">
    <source>
        <dbReference type="Proteomes" id="UP000295390"/>
    </source>
</evidence>
<accession>A0A4R6TFH8</accession>
<evidence type="ECO:0000256" key="10">
    <source>
        <dbReference type="ARBA" id="ARBA00025753"/>
    </source>
</evidence>
<feature type="transmembrane region" description="Helical" evidence="11">
    <location>
        <begin position="244"/>
        <end position="262"/>
    </location>
</feature>
<keyword evidence="7" id="KW-0406">Ion transport</keyword>
<keyword evidence="3" id="KW-0050">Antiport</keyword>
<feature type="transmembrane region" description="Helical" evidence="11">
    <location>
        <begin position="126"/>
        <end position="151"/>
    </location>
</feature>
<comment type="subcellular location">
    <subcellularLocation>
        <location evidence="1">Membrane</location>
        <topology evidence="1">Multi-pass membrane protein</topology>
    </subcellularLocation>
</comment>
<dbReference type="OrthoDB" id="9772058at2"/>
<dbReference type="PANTHER" id="PTHR43269:SF2">
    <property type="entry name" value="SODIUM_PROTON ANTIPORTER 1-RELATED"/>
    <property type="match status" value="1"/>
</dbReference>
<proteinExistence type="inferred from homology"/>
<keyword evidence="8 11" id="KW-0472">Membrane</keyword>
<keyword evidence="4 11" id="KW-0812">Transmembrane</keyword>